<dbReference type="EMBL" id="VJMI01017619">
    <property type="protein sequence ID" value="KAF0713130.1"/>
    <property type="molecule type" value="Genomic_DNA"/>
</dbReference>
<sequence length="136" mass="14705">FGLIVVTISDELPLCFVFCSVLSPGAQAPRFAVDHGTAVLFNREISHELTRDARRVEHNLAPEAVLAQVTPELEQNQVVDCQHPCDVEGEANTYGRCAAKVEARDVVNEASVDTFQAVGNIPSTDVVVLDVQSGMK</sequence>
<evidence type="ECO:0000313" key="1">
    <source>
        <dbReference type="EMBL" id="KAF0713130.1"/>
    </source>
</evidence>
<name>A0A6A4ZM16_APHAT</name>
<reference evidence="1 2" key="1">
    <citation type="submission" date="2019-06" db="EMBL/GenBank/DDBJ databases">
        <title>Genomics analysis of Aphanomyces spp. identifies a new class of oomycete effector associated with host adaptation.</title>
        <authorList>
            <person name="Gaulin E."/>
        </authorList>
    </citation>
    <scope>NUCLEOTIDE SEQUENCE [LARGE SCALE GENOMIC DNA]</scope>
    <source>
        <strain evidence="1 2">E</strain>
    </source>
</reference>
<accession>A0A6A4ZM16</accession>
<comment type="caution">
    <text evidence="1">The sequence shown here is derived from an EMBL/GenBank/DDBJ whole genome shotgun (WGS) entry which is preliminary data.</text>
</comment>
<dbReference type="Proteomes" id="UP000469452">
    <property type="component" value="Unassembled WGS sequence"/>
</dbReference>
<dbReference type="AlphaFoldDB" id="A0A6A4ZM16"/>
<proteinExistence type="predicted"/>
<organism evidence="1 2">
    <name type="scientific">Aphanomyces astaci</name>
    <name type="common">Crayfish plague agent</name>
    <dbReference type="NCBI Taxonomy" id="112090"/>
    <lineage>
        <taxon>Eukaryota</taxon>
        <taxon>Sar</taxon>
        <taxon>Stramenopiles</taxon>
        <taxon>Oomycota</taxon>
        <taxon>Saprolegniomycetes</taxon>
        <taxon>Saprolegniales</taxon>
        <taxon>Verrucalvaceae</taxon>
        <taxon>Aphanomyces</taxon>
    </lineage>
</organism>
<feature type="non-terminal residue" evidence="1">
    <location>
        <position position="1"/>
    </location>
</feature>
<evidence type="ECO:0000313" key="2">
    <source>
        <dbReference type="Proteomes" id="UP000469452"/>
    </source>
</evidence>
<gene>
    <name evidence="1" type="ORF">AaE_011856</name>
</gene>
<protein>
    <submittedName>
        <fullName evidence="1">Uncharacterized protein</fullName>
    </submittedName>
</protein>